<evidence type="ECO:0000313" key="1">
    <source>
        <dbReference type="EMBL" id="KAF9750829.1"/>
    </source>
</evidence>
<gene>
    <name evidence="1" type="ORF">IM811_015049</name>
</gene>
<dbReference type="AlphaFoldDB" id="A0A8H7N827"/>
<accession>A0A8H7N827</accession>
<dbReference type="Gene3D" id="3.40.50.720">
    <property type="entry name" value="NAD(P)-binding Rossmann-like Domain"/>
    <property type="match status" value="1"/>
</dbReference>
<dbReference type="InterPro" id="IPR036291">
    <property type="entry name" value="NAD(P)-bd_dom_sf"/>
</dbReference>
<reference evidence="1" key="1">
    <citation type="submission" date="2020-10" db="EMBL/GenBank/DDBJ databases">
        <title>High-Quality Genome Resource of Clonostachys rosea strain S41 by Oxford Nanopore Long-Read Sequencing.</title>
        <authorList>
            <person name="Wang H."/>
        </authorList>
    </citation>
    <scope>NUCLEOTIDE SEQUENCE</scope>
    <source>
        <strain evidence="1">S41</strain>
    </source>
</reference>
<name>A0A8H7N827_BIOOC</name>
<dbReference type="SUPFAM" id="SSF51735">
    <property type="entry name" value="NAD(P)-binding Rossmann-fold domains"/>
    <property type="match status" value="1"/>
</dbReference>
<comment type="caution">
    <text evidence="1">The sequence shown here is derived from an EMBL/GenBank/DDBJ whole genome shotgun (WGS) entry which is preliminary data.</text>
</comment>
<dbReference type="EMBL" id="JADCTT010000006">
    <property type="protein sequence ID" value="KAF9750829.1"/>
    <property type="molecule type" value="Genomic_DNA"/>
</dbReference>
<evidence type="ECO:0000313" key="2">
    <source>
        <dbReference type="Proteomes" id="UP000616885"/>
    </source>
</evidence>
<sequence>MSAAKQVYIAVIGAGGVGKCFLSQLQALAARKPSPKLNLAYIATSRKALFNDDYSAIDIGSAVDSLAGSSKSPLALSQVVDYLAAAQPRLSWSTTPAPKTSQSSTHWP</sequence>
<proteinExistence type="predicted"/>
<dbReference type="Proteomes" id="UP000616885">
    <property type="component" value="Unassembled WGS sequence"/>
</dbReference>
<protein>
    <submittedName>
        <fullName evidence="1">Uncharacterized protein</fullName>
    </submittedName>
</protein>
<organism evidence="1 2">
    <name type="scientific">Bionectria ochroleuca</name>
    <name type="common">Gliocladium roseum</name>
    <dbReference type="NCBI Taxonomy" id="29856"/>
    <lineage>
        <taxon>Eukaryota</taxon>
        <taxon>Fungi</taxon>
        <taxon>Dikarya</taxon>
        <taxon>Ascomycota</taxon>
        <taxon>Pezizomycotina</taxon>
        <taxon>Sordariomycetes</taxon>
        <taxon>Hypocreomycetidae</taxon>
        <taxon>Hypocreales</taxon>
        <taxon>Bionectriaceae</taxon>
        <taxon>Clonostachys</taxon>
    </lineage>
</organism>